<protein>
    <recommendedName>
        <fullName evidence="4">Lipoprotein</fullName>
    </recommendedName>
</protein>
<dbReference type="PROSITE" id="PS51257">
    <property type="entry name" value="PROKAR_LIPOPROTEIN"/>
    <property type="match status" value="1"/>
</dbReference>
<feature type="signal peptide" evidence="1">
    <location>
        <begin position="1"/>
        <end position="26"/>
    </location>
</feature>
<reference evidence="2 3" key="1">
    <citation type="journal article" date="2017" name="Nat. Commun.">
        <title>In situ click chemistry generation of cyclooxygenase-2 inhibitors.</title>
        <authorList>
            <person name="Bhardwaj A."/>
            <person name="Kaur J."/>
            <person name="Wuest M."/>
            <person name="Wuest F."/>
        </authorList>
    </citation>
    <scope>NUCLEOTIDE SEQUENCE [LARGE SCALE GENOMIC DNA]</scope>
    <source>
        <strain evidence="2">S2_018_000_R2_106</strain>
    </source>
</reference>
<keyword evidence="1" id="KW-0732">Signal</keyword>
<evidence type="ECO:0000256" key="1">
    <source>
        <dbReference type="SAM" id="SignalP"/>
    </source>
</evidence>
<feature type="chain" id="PRO_5026975430" description="Lipoprotein" evidence="1">
    <location>
        <begin position="27"/>
        <end position="171"/>
    </location>
</feature>
<comment type="caution">
    <text evidence="2">The sequence shown here is derived from an EMBL/GenBank/DDBJ whole genome shotgun (WGS) entry which is preliminary data.</text>
</comment>
<accession>A0A6N4R304</accession>
<evidence type="ECO:0008006" key="4">
    <source>
        <dbReference type="Google" id="ProtNLM"/>
    </source>
</evidence>
<dbReference type="AlphaFoldDB" id="A0A6N4R304"/>
<dbReference type="EMBL" id="VAFM01000001">
    <property type="protein sequence ID" value="TKW61250.1"/>
    <property type="molecule type" value="Genomic_DNA"/>
</dbReference>
<organism evidence="2 3">
    <name type="scientific">Blastochloris viridis</name>
    <name type="common">Rhodopseudomonas viridis</name>
    <dbReference type="NCBI Taxonomy" id="1079"/>
    <lineage>
        <taxon>Bacteria</taxon>
        <taxon>Pseudomonadati</taxon>
        <taxon>Pseudomonadota</taxon>
        <taxon>Alphaproteobacteria</taxon>
        <taxon>Hyphomicrobiales</taxon>
        <taxon>Blastochloridaceae</taxon>
        <taxon>Blastochloris</taxon>
    </lineage>
</organism>
<sequence length="171" mass="18376">MKNKKPLTALLLASALVSACSSAPQAPGSSVRTSARPQGYAAPAPRALTYGEWFIEPRSCTIRAHAAEFTLSTDGIPTSKGTLDVRALFIAPLVRPPVAEISEILVPLPIEGARRGYNLVLAYDAENAAHMLKPDTYLIVRYQPMVSNIALESSFSTRGLMQALADLSKYC</sequence>
<evidence type="ECO:0000313" key="3">
    <source>
        <dbReference type="Proteomes" id="UP000320948"/>
    </source>
</evidence>
<dbReference type="Proteomes" id="UP000320948">
    <property type="component" value="Unassembled WGS sequence"/>
</dbReference>
<gene>
    <name evidence="2" type="ORF">DI628_01070</name>
</gene>
<evidence type="ECO:0000313" key="2">
    <source>
        <dbReference type="EMBL" id="TKW61250.1"/>
    </source>
</evidence>
<proteinExistence type="predicted"/>
<name>A0A6N4R304_BLAVI</name>